<comment type="pathway">
    <text evidence="1 7">Metabolic intermediate biosynthesis; chorismate biosynthesis; chorismate from D-erythrose 4-phosphate and phosphoenolpyruvate: step 6/7.</text>
</comment>
<feature type="binding site" evidence="7">
    <location>
        <position position="24"/>
    </location>
    <ligand>
        <name>3-phosphoshikimate</name>
        <dbReference type="ChEBI" id="CHEBI:145989"/>
    </ligand>
</feature>
<feature type="binding site" evidence="7">
    <location>
        <position position="23"/>
    </location>
    <ligand>
        <name>phosphoenolpyruvate</name>
        <dbReference type="ChEBI" id="CHEBI:58702"/>
    </ligand>
</feature>
<feature type="binding site" evidence="7">
    <location>
        <position position="164"/>
    </location>
    <ligand>
        <name>3-phosphoshikimate</name>
        <dbReference type="ChEBI" id="CHEBI:145989"/>
    </ligand>
</feature>
<keyword evidence="7" id="KW-0963">Cytoplasm</keyword>
<comment type="caution">
    <text evidence="7">Lacks conserved residue(s) required for the propagation of feature annotation.</text>
</comment>
<name>A0AAU7V874_9ACTO</name>
<keyword evidence="5 7" id="KW-0057">Aromatic amino acid biosynthesis</keyword>
<keyword evidence="3 7" id="KW-0028">Amino-acid biosynthesis</keyword>
<sequence length="434" mass="45577">MARWMAPARRGPLRASVTLPGSKSQTNRALLLGATARQPLEITGALLSRDTLLAARALQQLGVRFTGDLTVHAPERFTLSGQIDCGLAGTVMRFVPALAAFGEGTVRFDGDEAARTRPLKDLLDALVALGARVEYHGEPGSLPFSLTGRTGEFPTEVTLDSSATSQYLSALLLAAPAAPQSFTVSLTGTVPSAAHVEMTTRMLADQGIPVRYDHGYLASATRPAGVPITVEPDLSNAGPFLAATLICGGQVTLRHWPAESTQAGADWASLLPLFGAEVIEHGSDLVVRAGSAPWEGVDLDLGRIGELTPTIAALCTLATTPSRLRGIAHLRGHETNRLAALVTEIRRCGGEAEETETGLIIRPGQLHPADFRAYADHRMATFGALLGLALPGSSVDDIACTEKTLPQFPARWEALLAGTNSPAIPSLGEALARG</sequence>
<dbReference type="PANTHER" id="PTHR21090">
    <property type="entry name" value="AROM/DEHYDROQUINATE SYNTHASE"/>
    <property type="match status" value="1"/>
</dbReference>
<feature type="active site" description="Proton acceptor" evidence="7">
    <location>
        <position position="306"/>
    </location>
</feature>
<comment type="similarity">
    <text evidence="2 7">Belongs to the EPSP synthase family.</text>
</comment>
<evidence type="ECO:0000256" key="6">
    <source>
        <dbReference type="ARBA" id="ARBA00044633"/>
    </source>
</evidence>
<dbReference type="Pfam" id="PF00275">
    <property type="entry name" value="EPSP_synthase"/>
    <property type="match status" value="1"/>
</dbReference>
<feature type="binding site" evidence="7">
    <location>
        <position position="165"/>
    </location>
    <ligand>
        <name>3-phosphoshikimate</name>
        <dbReference type="ChEBI" id="CHEBI:145989"/>
    </ligand>
</feature>
<reference evidence="9" key="1">
    <citation type="submission" date="2023-11" db="EMBL/GenBank/DDBJ databases">
        <title>Scrofimicrobium hongkongense sp. nov., isolated from a patient with peritonitis.</title>
        <authorList>
            <person name="Lao H.Y."/>
            <person name="Wong A.Y.P."/>
            <person name="Ng T.L."/>
            <person name="Wong R.Y.L."/>
            <person name="Yau M.C.Y."/>
            <person name="Lam J.Y.W."/>
            <person name="Siu G.K.H."/>
        </authorList>
    </citation>
    <scope>NUCLEOTIDE SEQUENCE</scope>
    <source>
        <strain evidence="9">R131</strain>
    </source>
</reference>
<dbReference type="SUPFAM" id="SSF55205">
    <property type="entry name" value="EPT/RTPC-like"/>
    <property type="match status" value="1"/>
</dbReference>
<dbReference type="GO" id="GO:0009423">
    <property type="term" value="P:chorismate biosynthetic process"/>
    <property type="evidence" value="ECO:0007669"/>
    <property type="project" value="UniProtKB-UniRule"/>
</dbReference>
<evidence type="ECO:0000256" key="2">
    <source>
        <dbReference type="ARBA" id="ARBA00009948"/>
    </source>
</evidence>
<dbReference type="EMBL" id="CP138335">
    <property type="protein sequence ID" value="XBW08481.1"/>
    <property type="molecule type" value="Genomic_DNA"/>
</dbReference>
<feature type="binding site" evidence="7">
    <location>
        <position position="192"/>
    </location>
    <ligand>
        <name>3-phosphoshikimate</name>
        <dbReference type="ChEBI" id="CHEBI:145989"/>
    </ligand>
</feature>
<dbReference type="AlphaFoldDB" id="A0AAU7V874"/>
<comment type="function">
    <text evidence="7">Catalyzes the transfer of the enolpyruvyl moiety of phosphoenolpyruvate (PEP) to the 5-hydroxyl of shikimate-3-phosphate (S3P) to produce enolpyruvyl shikimate-3-phosphate and inorganic phosphate.</text>
</comment>
<dbReference type="PANTHER" id="PTHR21090:SF5">
    <property type="entry name" value="PENTAFUNCTIONAL AROM POLYPEPTIDE"/>
    <property type="match status" value="1"/>
</dbReference>
<dbReference type="GO" id="GO:0008652">
    <property type="term" value="P:amino acid biosynthetic process"/>
    <property type="evidence" value="ECO:0007669"/>
    <property type="project" value="UniProtKB-KW"/>
</dbReference>
<evidence type="ECO:0000259" key="8">
    <source>
        <dbReference type="Pfam" id="PF00275"/>
    </source>
</evidence>
<dbReference type="CDD" id="cd01556">
    <property type="entry name" value="EPSP_synthase"/>
    <property type="match status" value="1"/>
</dbReference>
<comment type="subunit">
    <text evidence="7">Monomer.</text>
</comment>
<organism evidence="9">
    <name type="scientific">Scrofimicrobium appendicitidis</name>
    <dbReference type="NCBI Taxonomy" id="3079930"/>
    <lineage>
        <taxon>Bacteria</taxon>
        <taxon>Bacillati</taxon>
        <taxon>Actinomycetota</taxon>
        <taxon>Actinomycetes</taxon>
        <taxon>Actinomycetales</taxon>
        <taxon>Actinomycetaceae</taxon>
        <taxon>Scrofimicrobium</taxon>
    </lineage>
</organism>
<dbReference type="HAMAP" id="MF_00210">
    <property type="entry name" value="EPSP_synth"/>
    <property type="match status" value="1"/>
</dbReference>
<feature type="binding site" evidence="7">
    <location>
        <position position="23"/>
    </location>
    <ligand>
        <name>3-phosphoshikimate</name>
        <dbReference type="ChEBI" id="CHEBI:145989"/>
    </ligand>
</feature>
<dbReference type="NCBIfam" id="TIGR01356">
    <property type="entry name" value="aroA"/>
    <property type="match status" value="1"/>
</dbReference>
<dbReference type="KEGG" id="sapp:SAC06_02685"/>
<feature type="binding site" evidence="7">
    <location>
        <position position="166"/>
    </location>
    <ligand>
        <name>3-phosphoshikimate</name>
        <dbReference type="ChEBI" id="CHEBI:145989"/>
    </ligand>
</feature>
<gene>
    <name evidence="7 9" type="primary">aroA</name>
    <name evidence="9" type="ORF">SAC06_02685</name>
</gene>
<comment type="subcellular location">
    <subcellularLocation>
        <location evidence="7">Cytoplasm</location>
    </subcellularLocation>
</comment>
<accession>A0AAU7V874</accession>
<feature type="binding site" evidence="7">
    <location>
        <position position="166"/>
    </location>
    <ligand>
        <name>phosphoenolpyruvate</name>
        <dbReference type="ChEBI" id="CHEBI:58702"/>
    </ligand>
</feature>
<evidence type="ECO:0000256" key="3">
    <source>
        <dbReference type="ARBA" id="ARBA00022605"/>
    </source>
</evidence>
<feature type="binding site" evidence="7">
    <location>
        <position position="378"/>
    </location>
    <ligand>
        <name>phosphoenolpyruvate</name>
        <dbReference type="ChEBI" id="CHEBI:58702"/>
    </ligand>
</feature>
<protein>
    <recommendedName>
        <fullName evidence="7">3-phosphoshikimate 1-carboxyvinyltransferase</fullName>
        <ecNumber evidence="7">2.5.1.19</ecNumber>
    </recommendedName>
    <alternativeName>
        <fullName evidence="7">5-enolpyruvylshikimate-3-phosphate synthase</fullName>
        <shortName evidence="7">EPSP synthase</shortName>
        <shortName evidence="7">EPSPS</shortName>
    </alternativeName>
</protein>
<evidence type="ECO:0000256" key="7">
    <source>
        <dbReference type="HAMAP-Rule" id="MF_00210"/>
    </source>
</evidence>
<dbReference type="GO" id="GO:0003866">
    <property type="term" value="F:3-phosphoshikimate 1-carboxyvinyltransferase activity"/>
    <property type="evidence" value="ECO:0007669"/>
    <property type="project" value="UniProtKB-UniRule"/>
</dbReference>
<feature type="binding site" evidence="7">
    <location>
        <position position="337"/>
    </location>
    <ligand>
        <name>phosphoenolpyruvate</name>
        <dbReference type="ChEBI" id="CHEBI:58702"/>
    </ligand>
</feature>
<feature type="binding site" evidence="7">
    <location>
        <position position="306"/>
    </location>
    <ligand>
        <name>3-phosphoshikimate</name>
        <dbReference type="ChEBI" id="CHEBI:145989"/>
    </ligand>
</feature>
<feature type="domain" description="Enolpyruvate transferase" evidence="8">
    <location>
        <begin position="10"/>
        <end position="410"/>
    </location>
</feature>
<evidence type="ECO:0000313" key="9">
    <source>
        <dbReference type="EMBL" id="XBW08481.1"/>
    </source>
</evidence>
<dbReference type="RefSeq" id="WP_350258681.1">
    <property type="nucleotide sequence ID" value="NZ_CP138335.1"/>
</dbReference>
<proteinExistence type="inferred from homology"/>
<comment type="catalytic activity">
    <reaction evidence="6">
        <text>3-phosphoshikimate + phosphoenolpyruvate = 5-O-(1-carboxyvinyl)-3-phosphoshikimate + phosphate</text>
        <dbReference type="Rhea" id="RHEA:21256"/>
        <dbReference type="ChEBI" id="CHEBI:43474"/>
        <dbReference type="ChEBI" id="CHEBI:57701"/>
        <dbReference type="ChEBI" id="CHEBI:58702"/>
        <dbReference type="ChEBI" id="CHEBI:145989"/>
        <dbReference type="EC" id="2.5.1.19"/>
    </reaction>
    <physiologicalReaction direction="left-to-right" evidence="6">
        <dbReference type="Rhea" id="RHEA:21257"/>
    </physiologicalReaction>
</comment>
<evidence type="ECO:0000256" key="5">
    <source>
        <dbReference type="ARBA" id="ARBA00023141"/>
    </source>
</evidence>
<dbReference type="InterPro" id="IPR001986">
    <property type="entry name" value="Enolpyruvate_Tfrase_dom"/>
</dbReference>
<evidence type="ECO:0000256" key="4">
    <source>
        <dbReference type="ARBA" id="ARBA00022679"/>
    </source>
</evidence>
<feature type="binding site" evidence="7">
    <location>
        <position position="333"/>
    </location>
    <ligand>
        <name>3-phosphoshikimate</name>
        <dbReference type="ChEBI" id="CHEBI:145989"/>
    </ligand>
</feature>
<dbReference type="PIRSF" id="PIRSF000505">
    <property type="entry name" value="EPSPS"/>
    <property type="match status" value="1"/>
</dbReference>
<feature type="binding site" evidence="7">
    <location>
        <position position="403"/>
    </location>
    <ligand>
        <name>phosphoenolpyruvate</name>
        <dbReference type="ChEBI" id="CHEBI:58702"/>
    </ligand>
</feature>
<dbReference type="PROSITE" id="PS00885">
    <property type="entry name" value="EPSP_SYNTHASE_2"/>
    <property type="match status" value="1"/>
</dbReference>
<dbReference type="EC" id="2.5.1.19" evidence="7"/>
<dbReference type="InterPro" id="IPR013792">
    <property type="entry name" value="RNA3'P_cycl/enolpyr_Trfase_a/b"/>
</dbReference>
<feature type="binding site" evidence="7">
    <location>
        <position position="89"/>
    </location>
    <ligand>
        <name>phosphoenolpyruvate</name>
        <dbReference type="ChEBI" id="CHEBI:58702"/>
    </ligand>
</feature>
<dbReference type="InterPro" id="IPR023193">
    <property type="entry name" value="EPSP_synthase_CS"/>
</dbReference>
<dbReference type="InterPro" id="IPR036968">
    <property type="entry name" value="Enolpyruvate_Tfrase_sf"/>
</dbReference>
<dbReference type="InterPro" id="IPR006264">
    <property type="entry name" value="EPSP_synthase"/>
</dbReference>
<evidence type="ECO:0000256" key="1">
    <source>
        <dbReference type="ARBA" id="ARBA00004811"/>
    </source>
</evidence>
<keyword evidence="4 7" id="KW-0808">Transferase</keyword>
<feature type="binding site" evidence="7">
    <location>
        <position position="28"/>
    </location>
    <ligand>
        <name>3-phosphoshikimate</name>
        <dbReference type="ChEBI" id="CHEBI:145989"/>
    </ligand>
</feature>
<dbReference type="Gene3D" id="3.65.10.10">
    <property type="entry name" value="Enolpyruvate transferase domain"/>
    <property type="match status" value="2"/>
</dbReference>
<feature type="binding site" evidence="7">
    <location>
        <position position="117"/>
    </location>
    <ligand>
        <name>phosphoenolpyruvate</name>
        <dbReference type="ChEBI" id="CHEBI:58702"/>
    </ligand>
</feature>
<dbReference type="PROSITE" id="PS00104">
    <property type="entry name" value="EPSP_SYNTHASE_1"/>
    <property type="match status" value="1"/>
</dbReference>
<dbReference type="GO" id="GO:0005737">
    <property type="term" value="C:cytoplasm"/>
    <property type="evidence" value="ECO:0007669"/>
    <property type="project" value="UniProtKB-SubCell"/>
</dbReference>
<dbReference type="GO" id="GO:0009073">
    <property type="term" value="P:aromatic amino acid family biosynthetic process"/>
    <property type="evidence" value="ECO:0007669"/>
    <property type="project" value="UniProtKB-KW"/>
</dbReference>